<dbReference type="GO" id="GO:0017004">
    <property type="term" value="P:cytochrome complex assembly"/>
    <property type="evidence" value="ECO:0007669"/>
    <property type="project" value="InterPro"/>
</dbReference>
<feature type="transmembrane region" description="Helical" evidence="1">
    <location>
        <begin position="188"/>
        <end position="206"/>
    </location>
</feature>
<feature type="transmembrane region" description="Helical" evidence="1">
    <location>
        <begin position="250"/>
        <end position="271"/>
    </location>
</feature>
<keyword evidence="4" id="KW-1185">Reference proteome</keyword>
<evidence type="ECO:0000313" key="3">
    <source>
        <dbReference type="EMBL" id="OWK40310.1"/>
    </source>
</evidence>
<dbReference type="RefSeq" id="WP_161967603.1">
    <property type="nucleotide sequence ID" value="NZ_NIDE01000008.1"/>
</dbReference>
<name>A0A225DFI7_9BACT</name>
<comment type="caution">
    <text evidence="3">The sequence shown here is derived from an EMBL/GenBank/DDBJ whole genome shotgun (WGS) entry which is preliminary data.</text>
</comment>
<evidence type="ECO:0000313" key="4">
    <source>
        <dbReference type="Proteomes" id="UP000214646"/>
    </source>
</evidence>
<feature type="transmembrane region" description="Helical" evidence="1">
    <location>
        <begin position="218"/>
        <end position="238"/>
    </location>
</feature>
<dbReference type="Proteomes" id="UP000214646">
    <property type="component" value="Unassembled WGS sequence"/>
</dbReference>
<protein>
    <submittedName>
        <fullName evidence="3">HemX protein, negative effector of steady-state concentration of glutamyl-tRNA reductase</fullName>
    </submittedName>
</protein>
<keyword evidence="1" id="KW-0812">Transmembrane</keyword>
<accession>A0A225DFI7</accession>
<evidence type="ECO:0000256" key="1">
    <source>
        <dbReference type="SAM" id="Phobius"/>
    </source>
</evidence>
<proteinExistence type="predicted"/>
<dbReference type="InterPro" id="IPR002541">
    <property type="entry name" value="Cyt_c_assembly"/>
</dbReference>
<evidence type="ECO:0000259" key="2">
    <source>
        <dbReference type="Pfam" id="PF01578"/>
    </source>
</evidence>
<feature type="transmembrane region" description="Helical" evidence="1">
    <location>
        <begin position="6"/>
        <end position="25"/>
    </location>
</feature>
<dbReference type="EMBL" id="NIDE01000008">
    <property type="protein sequence ID" value="OWK40310.1"/>
    <property type="molecule type" value="Genomic_DNA"/>
</dbReference>
<gene>
    <name evidence="3" type="ORF">FRUB_05229</name>
</gene>
<dbReference type="OrthoDB" id="257620at2"/>
<feature type="transmembrane region" description="Helical" evidence="1">
    <location>
        <begin position="37"/>
        <end position="56"/>
    </location>
</feature>
<keyword evidence="1" id="KW-0472">Membrane</keyword>
<reference evidence="4" key="1">
    <citation type="submission" date="2017-06" db="EMBL/GenBank/DDBJ databases">
        <title>Genome analysis of Fimbriiglobus ruber SP5, the first member of the order Planctomycetales with confirmed chitinolytic capability.</title>
        <authorList>
            <person name="Ravin N.V."/>
            <person name="Rakitin A.L."/>
            <person name="Ivanova A.A."/>
            <person name="Beletsky A.V."/>
            <person name="Kulichevskaya I.S."/>
            <person name="Mardanov A.V."/>
            <person name="Dedysh S.N."/>
        </authorList>
    </citation>
    <scope>NUCLEOTIDE SEQUENCE [LARGE SCALE GENOMIC DNA]</scope>
    <source>
        <strain evidence="4">SP5</strain>
    </source>
</reference>
<feature type="transmembrane region" description="Helical" evidence="1">
    <location>
        <begin position="130"/>
        <end position="158"/>
    </location>
</feature>
<feature type="transmembrane region" description="Helical" evidence="1">
    <location>
        <begin position="91"/>
        <end position="110"/>
    </location>
</feature>
<dbReference type="Pfam" id="PF01578">
    <property type="entry name" value="Cytochrom_C_asm"/>
    <property type="match status" value="1"/>
</dbReference>
<keyword evidence="1" id="KW-1133">Transmembrane helix</keyword>
<organism evidence="3 4">
    <name type="scientific">Fimbriiglobus ruber</name>
    <dbReference type="NCBI Taxonomy" id="1908690"/>
    <lineage>
        <taxon>Bacteria</taxon>
        <taxon>Pseudomonadati</taxon>
        <taxon>Planctomycetota</taxon>
        <taxon>Planctomycetia</taxon>
        <taxon>Gemmatales</taxon>
        <taxon>Gemmataceae</taxon>
        <taxon>Fimbriiglobus</taxon>
    </lineage>
</organism>
<dbReference type="GO" id="GO:0020037">
    <property type="term" value="F:heme binding"/>
    <property type="evidence" value="ECO:0007669"/>
    <property type="project" value="InterPro"/>
</dbReference>
<dbReference type="AlphaFoldDB" id="A0A225DFI7"/>
<feature type="domain" description="Cytochrome c assembly protein" evidence="2">
    <location>
        <begin position="68"/>
        <end position="261"/>
    </location>
</feature>
<feature type="transmembrane region" description="Helical" evidence="1">
    <location>
        <begin position="62"/>
        <end position="84"/>
    </location>
</feature>
<sequence>MLAPLLRVSLACFGLSYALALLLELARLRWPGRVPRIAGLAFGALGLFAHTLYLLVNQPTPAAPFGGLLAVAWVLAVFYLYGAVHHANRAWAVFVLPVVLGLVVLALTHAADPSPESDPEAVAWPAAIRFWGAVHGLLLLLAAVGVCVGFLASVMYLVQARRLRDKTNPLGGMKLLSLERLEAMNRRAVNLAFPLLTVGLLLGGVLLRHYDDLADTVFSVKVVGTICLWLVFLVLLYLRYSAHVPGRRLALCTVLAFGLMIVVLAAAHPILQGGDR</sequence>